<dbReference type="EMBL" id="BARW01043279">
    <property type="protein sequence ID" value="GAJ18906.1"/>
    <property type="molecule type" value="Genomic_DNA"/>
</dbReference>
<dbReference type="AlphaFoldDB" id="X1VQC8"/>
<accession>X1VQC8</accession>
<sequence length="38" mass="4511">AKFKMGEIAATQLIDKIERREQDIARQFLIKPELIIRK</sequence>
<protein>
    <submittedName>
        <fullName evidence="1">Uncharacterized protein</fullName>
    </submittedName>
</protein>
<gene>
    <name evidence="1" type="ORF">S12H4_63508</name>
</gene>
<reference evidence="1" key="1">
    <citation type="journal article" date="2014" name="Front. Microbiol.">
        <title>High frequency of phylogenetically diverse reductive dehalogenase-homologous genes in deep subseafloor sedimentary metagenomes.</title>
        <authorList>
            <person name="Kawai M."/>
            <person name="Futagami T."/>
            <person name="Toyoda A."/>
            <person name="Takaki Y."/>
            <person name="Nishi S."/>
            <person name="Hori S."/>
            <person name="Arai W."/>
            <person name="Tsubouchi T."/>
            <person name="Morono Y."/>
            <person name="Uchiyama I."/>
            <person name="Ito T."/>
            <person name="Fujiyama A."/>
            <person name="Inagaki F."/>
            <person name="Takami H."/>
        </authorList>
    </citation>
    <scope>NUCLEOTIDE SEQUENCE</scope>
    <source>
        <strain evidence="1">Expedition CK06-06</strain>
    </source>
</reference>
<name>X1VQC8_9ZZZZ</name>
<evidence type="ECO:0000313" key="1">
    <source>
        <dbReference type="EMBL" id="GAJ18906.1"/>
    </source>
</evidence>
<organism evidence="1">
    <name type="scientific">marine sediment metagenome</name>
    <dbReference type="NCBI Taxonomy" id="412755"/>
    <lineage>
        <taxon>unclassified sequences</taxon>
        <taxon>metagenomes</taxon>
        <taxon>ecological metagenomes</taxon>
    </lineage>
</organism>
<feature type="non-terminal residue" evidence="1">
    <location>
        <position position="38"/>
    </location>
</feature>
<feature type="non-terminal residue" evidence="1">
    <location>
        <position position="1"/>
    </location>
</feature>
<proteinExistence type="predicted"/>
<comment type="caution">
    <text evidence="1">The sequence shown here is derived from an EMBL/GenBank/DDBJ whole genome shotgun (WGS) entry which is preliminary data.</text>
</comment>